<feature type="domain" description="CBS" evidence="8">
    <location>
        <begin position="146"/>
        <end position="204"/>
    </location>
</feature>
<evidence type="ECO:0000256" key="4">
    <source>
        <dbReference type="ARBA" id="ARBA00022737"/>
    </source>
</evidence>
<dbReference type="PROSITE" id="PS51371">
    <property type="entry name" value="CBS"/>
    <property type="match status" value="2"/>
</dbReference>
<reference evidence="10" key="1">
    <citation type="submission" date="2010-02" db="EMBL/GenBank/DDBJ databases">
        <title>Complete sequence of Desulfurivibrio alkaliphilus AHT2.</title>
        <authorList>
            <consortium name="US DOE Joint Genome Institute"/>
            <person name="Pitluck S."/>
            <person name="Chertkov O."/>
            <person name="Detter J.C."/>
            <person name="Han C."/>
            <person name="Tapia R."/>
            <person name="Larimer F."/>
            <person name="Land M."/>
            <person name="Hauser L."/>
            <person name="Kyrpides N."/>
            <person name="Mikhailova N."/>
            <person name="Sorokin D.Y."/>
            <person name="Muyzer G."/>
            <person name="Woyke T."/>
        </authorList>
    </citation>
    <scope>NUCLEOTIDE SEQUENCE [LARGE SCALE GENOMIC DNA]</scope>
    <source>
        <strain evidence="10">DSM 19089 / UNIQEM U267 / AHT2</strain>
    </source>
</reference>
<name>D6Z008_DESAT</name>
<dbReference type="Pfam" id="PF03471">
    <property type="entry name" value="CorC_HlyC"/>
    <property type="match status" value="1"/>
</dbReference>
<evidence type="ECO:0000256" key="3">
    <source>
        <dbReference type="ARBA" id="ARBA00022475"/>
    </source>
</evidence>
<dbReference type="SMART" id="SM00116">
    <property type="entry name" value="CBS"/>
    <property type="match status" value="2"/>
</dbReference>
<dbReference type="GO" id="GO:0050660">
    <property type="term" value="F:flavin adenine dinucleotide binding"/>
    <property type="evidence" value="ECO:0007669"/>
    <property type="project" value="InterPro"/>
</dbReference>
<dbReference type="Gene3D" id="3.30.465.10">
    <property type="match status" value="1"/>
</dbReference>
<dbReference type="EMBL" id="CP001940">
    <property type="protein sequence ID" value="ADH85165.1"/>
    <property type="molecule type" value="Genomic_DNA"/>
</dbReference>
<comment type="subcellular location">
    <subcellularLocation>
        <location evidence="1">Cell membrane</location>
        <topology evidence="1">Multi-pass membrane protein</topology>
    </subcellularLocation>
</comment>
<gene>
    <name evidence="9" type="ordered locus">DaAHT2_0459</name>
</gene>
<dbReference type="STRING" id="589865.DaAHT2_0459"/>
<dbReference type="Pfam" id="PF00571">
    <property type="entry name" value="CBS"/>
    <property type="match status" value="2"/>
</dbReference>
<keyword evidence="3" id="KW-1003">Cell membrane</keyword>
<evidence type="ECO:0000256" key="7">
    <source>
        <dbReference type="SAM" id="MobiDB-lite"/>
    </source>
</evidence>
<evidence type="ECO:0000313" key="9">
    <source>
        <dbReference type="EMBL" id="ADH85165.1"/>
    </source>
</evidence>
<dbReference type="InterPro" id="IPR036318">
    <property type="entry name" value="FAD-bd_PCMH-like_sf"/>
</dbReference>
<evidence type="ECO:0000256" key="6">
    <source>
        <dbReference type="PROSITE-ProRule" id="PRU00703"/>
    </source>
</evidence>
<dbReference type="SUPFAM" id="SSF56176">
    <property type="entry name" value="FAD-binding/transporter-associated domain-like"/>
    <property type="match status" value="1"/>
</dbReference>
<dbReference type="InterPro" id="IPR044751">
    <property type="entry name" value="Ion_transp-like_CBS"/>
</dbReference>
<dbReference type="SUPFAM" id="SSF54631">
    <property type="entry name" value="CBS-domain pair"/>
    <property type="match status" value="1"/>
</dbReference>
<dbReference type="InterPro" id="IPR046342">
    <property type="entry name" value="CBS_dom_sf"/>
</dbReference>
<dbReference type="InterPro" id="IPR000644">
    <property type="entry name" value="CBS_dom"/>
</dbReference>
<dbReference type="GO" id="GO:0005886">
    <property type="term" value="C:plasma membrane"/>
    <property type="evidence" value="ECO:0007669"/>
    <property type="project" value="UniProtKB-SubCell"/>
</dbReference>
<keyword evidence="10" id="KW-1185">Reference proteome</keyword>
<evidence type="ECO:0000256" key="5">
    <source>
        <dbReference type="ARBA" id="ARBA00023122"/>
    </source>
</evidence>
<dbReference type="RefSeq" id="WP_013162696.1">
    <property type="nucleotide sequence ID" value="NC_014216.1"/>
</dbReference>
<dbReference type="InParanoid" id="D6Z008"/>
<feature type="region of interest" description="Disordered" evidence="7">
    <location>
        <begin position="1"/>
        <end position="21"/>
    </location>
</feature>
<comment type="similarity">
    <text evidence="2">Belongs to the UPF0053 family.</text>
</comment>
<dbReference type="HOGENOM" id="CLU_015237_3_0_7"/>
<keyword evidence="4" id="KW-0677">Repeat</keyword>
<dbReference type="Gene3D" id="3.10.580.10">
    <property type="entry name" value="CBS-domain"/>
    <property type="match status" value="1"/>
</dbReference>
<keyword evidence="3" id="KW-0472">Membrane</keyword>
<evidence type="ECO:0000259" key="8">
    <source>
        <dbReference type="PROSITE" id="PS51371"/>
    </source>
</evidence>
<proteinExistence type="inferred from homology"/>
<evidence type="ECO:0000313" key="10">
    <source>
        <dbReference type="Proteomes" id="UP000001508"/>
    </source>
</evidence>
<organism evidence="9 10">
    <name type="scientific">Desulfurivibrio alkaliphilus (strain DSM 19089 / UNIQEM U267 / AHT2)</name>
    <dbReference type="NCBI Taxonomy" id="589865"/>
    <lineage>
        <taxon>Bacteria</taxon>
        <taxon>Pseudomonadati</taxon>
        <taxon>Thermodesulfobacteriota</taxon>
        <taxon>Desulfobulbia</taxon>
        <taxon>Desulfobulbales</taxon>
        <taxon>Desulfobulbaceae</taxon>
        <taxon>Desulfurivibrio</taxon>
    </lineage>
</organism>
<dbReference type="CDD" id="cd04590">
    <property type="entry name" value="CBS_pair_CorC_HlyC_assoc"/>
    <property type="match status" value="1"/>
</dbReference>
<sequence length="292" mass="32300">MDPSPEPAPAEPPTSPRAAESPFRRLLNLLGISKNPDTAEEIEKEIQEILDEGEEQGLITPEEGEMIAGIMELKDTQAYEVMTPRAEMVMAEAATPLADLLQLIIDRGFSRIPVYRDSPDQIIGILHAKDLLPYCLNGSEPPTAGMLAKPAVFVQEKSKVIKLLKSFQQQKNHMAVVNDEFGGVRGLITLEDIVEEIVGDIVDEHDRTTRRWKVVDPNTVLADAKVDIEEVEDFFGTELPEGPYESLGGLILHHLDQVPPPGVTLSIESLVFEVIAADKRRVLTVKIQKKIT</sequence>
<feature type="compositionally biased region" description="Pro residues" evidence="7">
    <location>
        <begin position="1"/>
        <end position="15"/>
    </location>
</feature>
<dbReference type="FunCoup" id="D6Z008">
    <property type="interactions" value="86"/>
</dbReference>
<dbReference type="KEGG" id="dak:DaAHT2_0459"/>
<dbReference type="InterPro" id="IPR016169">
    <property type="entry name" value="FAD-bd_PCMH_sub2"/>
</dbReference>
<dbReference type="AlphaFoldDB" id="D6Z008"/>
<dbReference type="Proteomes" id="UP000001508">
    <property type="component" value="Chromosome"/>
</dbReference>
<feature type="domain" description="CBS" evidence="8">
    <location>
        <begin position="82"/>
        <end position="143"/>
    </location>
</feature>
<evidence type="ECO:0000256" key="1">
    <source>
        <dbReference type="ARBA" id="ARBA00004651"/>
    </source>
</evidence>
<dbReference type="SMART" id="SM01091">
    <property type="entry name" value="CorC_HlyC"/>
    <property type="match status" value="1"/>
</dbReference>
<accession>D6Z008</accession>
<dbReference type="FunFam" id="3.10.580.10:FF:000002">
    <property type="entry name" value="Magnesium/cobalt efflux protein CorC"/>
    <property type="match status" value="1"/>
</dbReference>
<dbReference type="PANTHER" id="PTHR22777:SF32">
    <property type="entry name" value="UPF0053 INNER MEMBRANE PROTEIN YFJD"/>
    <property type="match status" value="1"/>
</dbReference>
<dbReference type="InterPro" id="IPR005170">
    <property type="entry name" value="Transptr-assoc_dom"/>
</dbReference>
<protein>
    <submittedName>
        <fullName evidence="9">CBS domain containing protein</fullName>
    </submittedName>
</protein>
<dbReference type="eggNOG" id="COG1253">
    <property type="taxonomic scope" value="Bacteria"/>
</dbReference>
<dbReference type="OrthoDB" id="9798188at2"/>
<keyword evidence="5 6" id="KW-0129">CBS domain</keyword>
<dbReference type="PANTHER" id="PTHR22777">
    <property type="entry name" value="HEMOLYSIN-RELATED"/>
    <property type="match status" value="1"/>
</dbReference>
<evidence type="ECO:0000256" key="2">
    <source>
        <dbReference type="ARBA" id="ARBA00006337"/>
    </source>
</evidence>